<keyword evidence="2" id="KW-1185">Reference proteome</keyword>
<reference evidence="1 2" key="1">
    <citation type="journal article" date="2019" name="Genome Biol. Evol.">
        <title>Insights into the evolution of the New World diploid cottons (Gossypium, subgenus Houzingenia) based on genome sequencing.</title>
        <authorList>
            <person name="Grover C.E."/>
            <person name="Arick M.A. 2nd"/>
            <person name="Thrash A."/>
            <person name="Conover J.L."/>
            <person name="Sanders W.S."/>
            <person name="Peterson D.G."/>
            <person name="Frelichowski J.E."/>
            <person name="Scheffler J.A."/>
            <person name="Scheffler B.E."/>
            <person name="Wendel J.F."/>
        </authorList>
    </citation>
    <scope>NUCLEOTIDE SEQUENCE [LARGE SCALE GENOMIC DNA]</scope>
    <source>
        <strain evidence="1">0</strain>
        <tissue evidence="1">Leaf</tissue>
    </source>
</reference>
<evidence type="ECO:0008006" key="3">
    <source>
        <dbReference type="Google" id="ProtNLM"/>
    </source>
</evidence>
<dbReference type="EMBL" id="JABFAD010000012">
    <property type="protein sequence ID" value="MBA0815320.1"/>
    <property type="molecule type" value="Genomic_DNA"/>
</dbReference>
<name>A0A7J9HZR1_9ROSI</name>
<evidence type="ECO:0000313" key="1">
    <source>
        <dbReference type="EMBL" id="MBA0815320.1"/>
    </source>
</evidence>
<dbReference type="SUPFAM" id="SSF53756">
    <property type="entry name" value="UDP-Glycosyltransferase/glycogen phosphorylase"/>
    <property type="match status" value="1"/>
</dbReference>
<dbReference type="Gene3D" id="3.40.50.2000">
    <property type="entry name" value="Glycogen Phosphorylase B"/>
    <property type="match status" value="1"/>
</dbReference>
<feature type="non-terminal residue" evidence="1">
    <location>
        <position position="136"/>
    </location>
</feature>
<accession>A0A7J9HZR1</accession>
<sequence>LANGLEKSGTRFIWVVKPGTTNGFGDVPDGFEERVAGQGIVGGVMILAWPMEADQFVNAKLLVDEIGVAVRVCEGADSVPNSDELGRAVAEAMTEGGGMKTKVKDLKQKALAAVSHGESSMKDLDRVVEELGQLRG</sequence>
<proteinExistence type="predicted"/>
<dbReference type="OrthoDB" id="5835829at2759"/>
<feature type="non-terminal residue" evidence="1">
    <location>
        <position position="1"/>
    </location>
</feature>
<dbReference type="PANTHER" id="PTHR48045:SF34">
    <property type="entry name" value="ISOFLAVONE 7-O-GLUCOSYLTRANSFERASE 1-LIKE"/>
    <property type="match status" value="1"/>
</dbReference>
<gene>
    <name evidence="1" type="ORF">Gohar_021079</name>
</gene>
<dbReference type="PANTHER" id="PTHR48045">
    <property type="entry name" value="UDP-GLYCOSYLTRANSFERASE 72B1"/>
    <property type="match status" value="1"/>
</dbReference>
<protein>
    <recommendedName>
        <fullName evidence="3">Glucosyltransferase</fullName>
    </recommendedName>
</protein>
<comment type="caution">
    <text evidence="1">The sequence shown here is derived from an EMBL/GenBank/DDBJ whole genome shotgun (WGS) entry which is preliminary data.</text>
</comment>
<evidence type="ECO:0000313" key="2">
    <source>
        <dbReference type="Proteomes" id="UP000593560"/>
    </source>
</evidence>
<dbReference type="AlphaFoldDB" id="A0A7J9HZR1"/>
<organism evidence="1 2">
    <name type="scientific">Gossypium harknessii</name>
    <dbReference type="NCBI Taxonomy" id="34285"/>
    <lineage>
        <taxon>Eukaryota</taxon>
        <taxon>Viridiplantae</taxon>
        <taxon>Streptophyta</taxon>
        <taxon>Embryophyta</taxon>
        <taxon>Tracheophyta</taxon>
        <taxon>Spermatophyta</taxon>
        <taxon>Magnoliopsida</taxon>
        <taxon>eudicotyledons</taxon>
        <taxon>Gunneridae</taxon>
        <taxon>Pentapetalae</taxon>
        <taxon>rosids</taxon>
        <taxon>malvids</taxon>
        <taxon>Malvales</taxon>
        <taxon>Malvaceae</taxon>
        <taxon>Malvoideae</taxon>
        <taxon>Gossypium</taxon>
    </lineage>
</organism>
<dbReference type="Proteomes" id="UP000593560">
    <property type="component" value="Unassembled WGS sequence"/>
</dbReference>